<dbReference type="STRING" id="1105367.CG50_11055"/>
<accession>A0A086Y3A8</accession>
<dbReference type="EMBL" id="JFZB01000005">
    <property type="protein sequence ID" value="KFI28758.1"/>
    <property type="molecule type" value="Genomic_DNA"/>
</dbReference>
<protein>
    <recommendedName>
        <fullName evidence="7">Protein-methionine-sulfoxide reductase heme-binding subunit MsrQ</fullName>
    </recommendedName>
    <alternativeName>
        <fullName evidence="7">Flavocytochrome MsrQ</fullName>
    </alternativeName>
</protein>
<evidence type="ECO:0000313" key="9">
    <source>
        <dbReference type="EMBL" id="KFI28758.1"/>
    </source>
</evidence>
<dbReference type="GO" id="GO:0009055">
    <property type="term" value="F:electron transfer activity"/>
    <property type="evidence" value="ECO:0007669"/>
    <property type="project" value="UniProtKB-UniRule"/>
</dbReference>
<evidence type="ECO:0000256" key="3">
    <source>
        <dbReference type="ARBA" id="ARBA00022692"/>
    </source>
</evidence>
<proteinExistence type="inferred from homology"/>
<keyword evidence="10" id="KW-1185">Reference proteome</keyword>
<keyword evidence="7" id="KW-0479">Metal-binding</keyword>
<feature type="transmembrane region" description="Helical" evidence="7">
    <location>
        <begin position="12"/>
        <end position="31"/>
    </location>
</feature>
<dbReference type="AlphaFoldDB" id="A0A086Y3A8"/>
<evidence type="ECO:0000259" key="8">
    <source>
        <dbReference type="Pfam" id="PF01794"/>
    </source>
</evidence>
<evidence type="ECO:0000256" key="5">
    <source>
        <dbReference type="ARBA" id="ARBA00023004"/>
    </source>
</evidence>
<name>A0A086Y3A8_9RHOB</name>
<keyword evidence="4 7" id="KW-1133">Transmembrane helix</keyword>
<feature type="transmembrane region" description="Helical" evidence="7">
    <location>
        <begin position="174"/>
        <end position="190"/>
    </location>
</feature>
<reference evidence="9 10" key="1">
    <citation type="submission" date="2014-03" db="EMBL/GenBank/DDBJ databases">
        <title>Genome of Paenirhodobacter enshiensis DW2-9.</title>
        <authorList>
            <person name="Wang D."/>
            <person name="Wang G."/>
        </authorList>
    </citation>
    <scope>NUCLEOTIDE SEQUENCE [LARGE SCALE GENOMIC DNA]</scope>
    <source>
        <strain evidence="9 10">DW2-9</strain>
    </source>
</reference>
<keyword evidence="7" id="KW-1003">Cell membrane</keyword>
<evidence type="ECO:0000256" key="2">
    <source>
        <dbReference type="ARBA" id="ARBA00022448"/>
    </source>
</evidence>
<dbReference type="GO" id="GO:0016679">
    <property type="term" value="F:oxidoreductase activity, acting on diphenols and related substances as donors"/>
    <property type="evidence" value="ECO:0007669"/>
    <property type="project" value="TreeGrafter"/>
</dbReference>
<dbReference type="GO" id="GO:0030091">
    <property type="term" value="P:protein repair"/>
    <property type="evidence" value="ECO:0007669"/>
    <property type="project" value="UniProtKB-UniRule"/>
</dbReference>
<feature type="transmembrane region" description="Helical" evidence="7">
    <location>
        <begin position="51"/>
        <end position="68"/>
    </location>
</feature>
<evidence type="ECO:0000256" key="1">
    <source>
        <dbReference type="ARBA" id="ARBA00004141"/>
    </source>
</evidence>
<organism evidence="9 10">
    <name type="scientific">Paenirhodobacter enshiensis</name>
    <dbReference type="NCBI Taxonomy" id="1105367"/>
    <lineage>
        <taxon>Bacteria</taxon>
        <taxon>Pseudomonadati</taxon>
        <taxon>Pseudomonadota</taxon>
        <taxon>Alphaproteobacteria</taxon>
        <taxon>Rhodobacterales</taxon>
        <taxon>Rhodobacter group</taxon>
        <taxon>Paenirhodobacter</taxon>
    </lineage>
</organism>
<dbReference type="GO" id="GO:0005886">
    <property type="term" value="C:plasma membrane"/>
    <property type="evidence" value="ECO:0007669"/>
    <property type="project" value="UniProtKB-SubCell"/>
</dbReference>
<feature type="transmembrane region" description="Helical" evidence="7">
    <location>
        <begin position="151"/>
        <end position="168"/>
    </location>
</feature>
<dbReference type="InterPro" id="IPR013130">
    <property type="entry name" value="Fe3_Rdtase_TM_dom"/>
</dbReference>
<keyword evidence="7" id="KW-0349">Heme</keyword>
<dbReference type="Pfam" id="PF01794">
    <property type="entry name" value="Ferric_reduct"/>
    <property type="match status" value="1"/>
</dbReference>
<feature type="transmembrane region" description="Helical" evidence="7">
    <location>
        <begin position="115"/>
        <end position="131"/>
    </location>
</feature>
<keyword evidence="7" id="KW-0288">FMN</keyword>
<feature type="domain" description="Ferric oxidoreductase" evidence="8">
    <location>
        <begin position="53"/>
        <end position="159"/>
    </location>
</feature>
<dbReference type="GO" id="GO:0020037">
    <property type="term" value="F:heme binding"/>
    <property type="evidence" value="ECO:0007669"/>
    <property type="project" value="UniProtKB-UniRule"/>
</dbReference>
<feature type="transmembrane region" description="Helical" evidence="7">
    <location>
        <begin position="80"/>
        <end position="103"/>
    </location>
</feature>
<evidence type="ECO:0000256" key="7">
    <source>
        <dbReference type="HAMAP-Rule" id="MF_01207"/>
    </source>
</evidence>
<comment type="caution">
    <text evidence="9">The sequence shown here is derived from an EMBL/GenBank/DDBJ whole genome shotgun (WGS) entry which is preliminary data.</text>
</comment>
<keyword evidence="3 7" id="KW-0812">Transmembrane</keyword>
<dbReference type="OrthoDB" id="9788328at2"/>
<evidence type="ECO:0000313" key="10">
    <source>
        <dbReference type="Proteomes" id="UP000028824"/>
    </source>
</evidence>
<keyword evidence="7" id="KW-0285">Flavoprotein</keyword>
<comment type="function">
    <text evidence="7">Part of the MsrPQ system that repairs oxidized periplasmic proteins containing methionine sulfoxide residues (Met-O), using respiratory chain electrons. Thus protects these proteins from oxidative-stress damage caused by reactive species of oxygen and chlorine generated by the host defense mechanisms. MsrPQ is essential for the maintenance of envelope integrity under bleach stress, rescuing a wide series of structurally unrelated periplasmic proteins from methionine oxidation. MsrQ provides electrons for reduction to the reductase catalytic subunit MsrP, using the quinone pool of the respiratory chain.</text>
</comment>
<comment type="subunit">
    <text evidence="7">Heterodimer of a catalytic subunit (MsrP) and a heme-binding subunit (MsrQ).</text>
</comment>
<dbReference type="GO" id="GO:0010181">
    <property type="term" value="F:FMN binding"/>
    <property type="evidence" value="ECO:0007669"/>
    <property type="project" value="UniProtKB-UniRule"/>
</dbReference>
<gene>
    <name evidence="7" type="primary">msrQ</name>
    <name evidence="9" type="ORF">CG50_11055</name>
</gene>
<dbReference type="eggNOG" id="COG2717">
    <property type="taxonomic scope" value="Bacteria"/>
</dbReference>
<comment type="subcellular location">
    <subcellularLocation>
        <location evidence="7">Cell membrane</location>
        <topology evidence="7">Multi-pass membrane protein</topology>
    </subcellularLocation>
    <subcellularLocation>
        <location evidence="1">Membrane</location>
        <topology evidence="1">Multi-pass membrane protein</topology>
    </subcellularLocation>
</comment>
<dbReference type="GO" id="GO:0046872">
    <property type="term" value="F:metal ion binding"/>
    <property type="evidence" value="ECO:0007669"/>
    <property type="project" value="UniProtKB-KW"/>
</dbReference>
<keyword evidence="7" id="KW-0249">Electron transport</keyword>
<dbReference type="PANTHER" id="PTHR36964:SF1">
    <property type="entry name" value="PROTEIN-METHIONINE-SULFOXIDE REDUCTASE HEME-BINDING SUBUNIT MSRQ"/>
    <property type="match status" value="1"/>
</dbReference>
<dbReference type="Proteomes" id="UP000028824">
    <property type="component" value="Unassembled WGS sequence"/>
</dbReference>
<comment type="similarity">
    <text evidence="7">Belongs to the MsrQ family.</text>
</comment>
<sequence>MALNRGFAKVPVWAVYLAGLLPLAVLVWQMVLGDPGADPVKTVEHRLGKVALWFLLGGLAITPLRRFAGINLLRFRRAVGLIAAGYVTLHVVVWFSLDMGFLWDQALSDLWRRRYLLLGVGAVVALIPLVATSNDRAIRRLGANWRRLHRLVYVAASLGVVHYLWQMKVISQEGWLWLGVLMLLLAVRIRPGFGGFPGARGGVRKTSRPEAQ</sequence>
<keyword evidence="6 7" id="KW-0472">Membrane</keyword>
<keyword evidence="2 7" id="KW-0813">Transport</keyword>
<dbReference type="HAMAP" id="MF_01207">
    <property type="entry name" value="MsrQ"/>
    <property type="match status" value="1"/>
</dbReference>
<dbReference type="PANTHER" id="PTHR36964">
    <property type="entry name" value="PROTEIN-METHIONINE-SULFOXIDE REDUCTASE HEME-BINDING SUBUNIT MSRQ"/>
    <property type="match status" value="1"/>
</dbReference>
<comment type="cofactor">
    <cofactor evidence="7">
        <name>FMN</name>
        <dbReference type="ChEBI" id="CHEBI:58210"/>
    </cofactor>
    <text evidence="7">Binds 1 FMN per subunit.</text>
</comment>
<evidence type="ECO:0000256" key="6">
    <source>
        <dbReference type="ARBA" id="ARBA00023136"/>
    </source>
</evidence>
<comment type="cofactor">
    <cofactor evidence="7">
        <name>heme b</name>
        <dbReference type="ChEBI" id="CHEBI:60344"/>
    </cofactor>
    <text evidence="7">Binds 1 heme b (iron(II)-protoporphyrin IX) group per subunit.</text>
</comment>
<dbReference type="InterPro" id="IPR022837">
    <property type="entry name" value="MsrQ-like"/>
</dbReference>
<keyword evidence="5 7" id="KW-0408">Iron</keyword>
<evidence type="ECO:0000256" key="4">
    <source>
        <dbReference type="ARBA" id="ARBA00022989"/>
    </source>
</evidence>